<dbReference type="InterPro" id="IPR011051">
    <property type="entry name" value="RmlC_Cupin_sf"/>
</dbReference>
<keyword evidence="1" id="KW-0479">Metal-binding</keyword>
<dbReference type="InterPro" id="IPR051610">
    <property type="entry name" value="GPI/OXD"/>
</dbReference>
<evidence type="ECO:0000313" key="4">
    <source>
        <dbReference type="Proteomes" id="UP000024332"/>
    </source>
</evidence>
<dbReference type="GO" id="GO:0046872">
    <property type="term" value="F:metal ion binding"/>
    <property type="evidence" value="ECO:0007669"/>
    <property type="project" value="UniProtKB-KW"/>
</dbReference>
<dbReference type="PANTHER" id="PTHR35848:SF6">
    <property type="entry name" value="CUPIN TYPE-2 DOMAIN-CONTAINING PROTEIN"/>
    <property type="match status" value="1"/>
</dbReference>
<proteinExistence type="predicted"/>
<dbReference type="EMBL" id="JFZT01000005">
    <property type="protein sequence ID" value="EZQ12038.1"/>
    <property type="molecule type" value="Genomic_DNA"/>
</dbReference>
<dbReference type="RefSeq" id="WP_048098449.1">
    <property type="nucleotide sequence ID" value="NZ_JFZT01000005.1"/>
</dbReference>
<keyword evidence="4" id="KW-1185">Reference proteome</keyword>
<evidence type="ECO:0000256" key="1">
    <source>
        <dbReference type="ARBA" id="ARBA00022723"/>
    </source>
</evidence>
<comment type="caution">
    <text evidence="3">The sequence shown here is derived from an EMBL/GenBank/DDBJ whole genome shotgun (WGS) entry which is preliminary data.</text>
</comment>
<evidence type="ECO:0000313" key="3">
    <source>
        <dbReference type="EMBL" id="EZQ12038.1"/>
    </source>
</evidence>
<dbReference type="SUPFAM" id="SSF51182">
    <property type="entry name" value="RmlC-like cupins"/>
    <property type="match status" value="1"/>
</dbReference>
<dbReference type="InterPro" id="IPR013096">
    <property type="entry name" value="Cupin_2"/>
</dbReference>
<reference evidence="3 4" key="1">
    <citation type="submission" date="2014-03" db="EMBL/GenBank/DDBJ databases">
        <title>Draft genome sequence of the novel thermoacidophilic archaea Acidianus copahuensis ALE1 strain, isolated from Copahue volcanic area in Neuquen Argentina.</title>
        <authorList>
            <person name="Urbieta M.S."/>
            <person name="Rascovan N."/>
            <person name="Castro C."/>
            <person name="Revale S."/>
            <person name="Giaveno M.A."/>
            <person name="Vazquez M.P."/>
            <person name="Donati E.R."/>
        </authorList>
    </citation>
    <scope>NUCLEOTIDE SEQUENCE [LARGE SCALE GENOMIC DNA]</scope>
    <source>
        <strain evidence="3 4">ALE1</strain>
    </source>
</reference>
<accession>A0A031LY09</accession>
<dbReference type="Gene3D" id="2.60.120.10">
    <property type="entry name" value="Jelly Rolls"/>
    <property type="match status" value="1"/>
</dbReference>
<dbReference type="PANTHER" id="PTHR35848">
    <property type="entry name" value="OXALATE-BINDING PROTEIN"/>
    <property type="match status" value="1"/>
</dbReference>
<dbReference type="AlphaFoldDB" id="A0A031LY09"/>
<organism evidence="3 4">
    <name type="scientific">Candidatus Acidianus copahuensis</name>
    <dbReference type="NCBI Taxonomy" id="1160895"/>
    <lineage>
        <taxon>Archaea</taxon>
        <taxon>Thermoproteota</taxon>
        <taxon>Thermoprotei</taxon>
        <taxon>Sulfolobales</taxon>
        <taxon>Sulfolobaceae</taxon>
        <taxon>Acidianus</taxon>
    </lineage>
</organism>
<dbReference type="Proteomes" id="UP000024332">
    <property type="component" value="Unassembled WGS sequence"/>
</dbReference>
<gene>
    <name evidence="3" type="ORF">CM19_00255</name>
</gene>
<dbReference type="OrthoDB" id="23670at2157"/>
<protein>
    <submittedName>
        <fullName evidence="3">Cupin</fullName>
    </submittedName>
</protein>
<dbReference type="Pfam" id="PF07883">
    <property type="entry name" value="Cupin_2"/>
    <property type="match status" value="1"/>
</dbReference>
<name>A0A031LY09_9CREN</name>
<evidence type="ECO:0000259" key="2">
    <source>
        <dbReference type="Pfam" id="PF07883"/>
    </source>
</evidence>
<feature type="domain" description="Cupin type-2" evidence="2">
    <location>
        <begin position="43"/>
        <end position="108"/>
    </location>
</feature>
<dbReference type="STRING" id="1160895.CM19_00255"/>
<sequence length="129" mass="14857">MDYHISNISKVDRGEVQIKGSKGSYIQWLITREHGAEYAVRKFTLDPKGIIPMHTHKYQETVIITKGKCKVCVGDKVFNLKEGDYIFINSQVKHAILNEEESLEFFCIINYTDDMSIKPLDEDCTSRLP</sequence>
<dbReference type="InterPro" id="IPR014710">
    <property type="entry name" value="RmlC-like_jellyroll"/>
</dbReference>